<dbReference type="STRING" id="299467.A0A443S0Q6"/>
<feature type="transmembrane region" description="Helical" evidence="6">
    <location>
        <begin position="197"/>
        <end position="216"/>
    </location>
</feature>
<dbReference type="GO" id="GO:0005886">
    <property type="term" value="C:plasma membrane"/>
    <property type="evidence" value="ECO:0007669"/>
    <property type="project" value="TreeGrafter"/>
</dbReference>
<evidence type="ECO:0000256" key="2">
    <source>
        <dbReference type="ARBA" id="ARBA00022448"/>
    </source>
</evidence>
<evidence type="ECO:0000259" key="7">
    <source>
        <dbReference type="Pfam" id="PF01061"/>
    </source>
</evidence>
<organism evidence="9 10">
    <name type="scientific">Leptotrombidium deliense</name>
    <dbReference type="NCBI Taxonomy" id="299467"/>
    <lineage>
        <taxon>Eukaryota</taxon>
        <taxon>Metazoa</taxon>
        <taxon>Ecdysozoa</taxon>
        <taxon>Arthropoda</taxon>
        <taxon>Chelicerata</taxon>
        <taxon>Arachnida</taxon>
        <taxon>Acari</taxon>
        <taxon>Acariformes</taxon>
        <taxon>Trombidiformes</taxon>
        <taxon>Prostigmata</taxon>
        <taxon>Anystina</taxon>
        <taxon>Parasitengona</taxon>
        <taxon>Trombiculoidea</taxon>
        <taxon>Trombiculidae</taxon>
        <taxon>Leptotrombidium</taxon>
    </lineage>
</organism>
<dbReference type="VEuPathDB" id="VectorBase:LDEU010979"/>
<dbReference type="Pfam" id="PF01061">
    <property type="entry name" value="ABC2_membrane"/>
    <property type="match status" value="1"/>
</dbReference>
<keyword evidence="2" id="KW-0813">Transport</keyword>
<keyword evidence="3 6" id="KW-0812">Transmembrane</keyword>
<dbReference type="Proteomes" id="UP000288716">
    <property type="component" value="Unassembled WGS sequence"/>
</dbReference>
<dbReference type="InterPro" id="IPR027417">
    <property type="entry name" value="P-loop_NTPase"/>
</dbReference>
<feature type="transmembrane region" description="Helical" evidence="6">
    <location>
        <begin position="335"/>
        <end position="355"/>
    </location>
</feature>
<sequence>MQFIDKRDLISDPLILILDEPTSGLDSFIAAKVMKTLKTIAQQGKTVICSIHQPSSEVYSLFDQLLILSDGCVAFSGTTDEARHIFSLNGFVCPQNHNPADFYISKLSIDPENEQQTKENTEVTNSAVTEIQFFAIRKLYLLTRDEDYLRRVFDTSTPNYASLTDKINTGCKRSFFVQFYHLFNRCCIKVTRDPSHYGQLLILWALIFGSTFYSPRDSSQDVTKINSAMFYMLITSTYQSAFLSVLSCLLEYELFRREHRDGLYSSMAYYWAKCFAQILLATVTHSIFVTLMYPIVNLNWHFYSFAVTIIVIVLSVFCAEAMGTLIAYSVKTLPLSMVLINNTIGFLFVLSGFFFPSRLFPTYFSWVKHVDWLYYAYKLLVVNQWKTIGNVTCPFVSNVHDLNTNDCFMSGKQVIDHFEYESNDSLFDISVLVSTMFVLRILASIILCFRS</sequence>
<protein>
    <submittedName>
        <fullName evidence="9">Protein white-like isoform X4</fullName>
    </submittedName>
</protein>
<dbReference type="OrthoDB" id="66620at2759"/>
<evidence type="ECO:0000256" key="3">
    <source>
        <dbReference type="ARBA" id="ARBA00022692"/>
    </source>
</evidence>
<dbReference type="Pfam" id="PF19055">
    <property type="entry name" value="ABC2_membrane_7"/>
    <property type="match status" value="1"/>
</dbReference>
<dbReference type="EMBL" id="NCKV01013876">
    <property type="protein sequence ID" value="RWS21061.1"/>
    <property type="molecule type" value="Genomic_DNA"/>
</dbReference>
<feature type="domain" description="ABC transporter family G" evidence="8">
    <location>
        <begin position="52"/>
        <end position="108"/>
    </location>
</feature>
<gene>
    <name evidence="9" type="ORF">B4U80_11472</name>
</gene>
<evidence type="ECO:0000259" key="8">
    <source>
        <dbReference type="Pfam" id="PF19055"/>
    </source>
</evidence>
<dbReference type="InterPro" id="IPR013525">
    <property type="entry name" value="ABC2_TM"/>
</dbReference>
<evidence type="ECO:0000256" key="6">
    <source>
        <dbReference type="SAM" id="Phobius"/>
    </source>
</evidence>
<dbReference type="GO" id="GO:0140359">
    <property type="term" value="F:ABC-type transporter activity"/>
    <property type="evidence" value="ECO:0007669"/>
    <property type="project" value="InterPro"/>
</dbReference>
<dbReference type="PANTHER" id="PTHR48041">
    <property type="entry name" value="ABC TRANSPORTER G FAMILY MEMBER 28"/>
    <property type="match status" value="1"/>
</dbReference>
<accession>A0A443S0Q6</accession>
<dbReference type="InterPro" id="IPR050352">
    <property type="entry name" value="ABCG_transporters"/>
</dbReference>
<feature type="domain" description="ABC-2 type transporter transmembrane" evidence="7">
    <location>
        <begin position="178"/>
        <end position="385"/>
    </location>
</feature>
<dbReference type="AlphaFoldDB" id="A0A443S0Q6"/>
<dbReference type="Gene3D" id="3.40.50.300">
    <property type="entry name" value="P-loop containing nucleotide triphosphate hydrolases"/>
    <property type="match status" value="1"/>
</dbReference>
<evidence type="ECO:0000256" key="1">
    <source>
        <dbReference type="ARBA" id="ARBA00004141"/>
    </source>
</evidence>
<name>A0A443S0Q6_9ACAR</name>
<feature type="transmembrane region" description="Helical" evidence="6">
    <location>
        <begin position="429"/>
        <end position="449"/>
    </location>
</feature>
<dbReference type="InterPro" id="IPR043926">
    <property type="entry name" value="ABCG_dom"/>
</dbReference>
<evidence type="ECO:0000256" key="5">
    <source>
        <dbReference type="ARBA" id="ARBA00023136"/>
    </source>
</evidence>
<comment type="subcellular location">
    <subcellularLocation>
        <location evidence="1">Membrane</location>
        <topology evidence="1">Multi-pass membrane protein</topology>
    </subcellularLocation>
</comment>
<proteinExistence type="predicted"/>
<dbReference type="PANTHER" id="PTHR48041:SF139">
    <property type="entry name" value="PROTEIN SCARLET"/>
    <property type="match status" value="1"/>
</dbReference>
<evidence type="ECO:0000256" key="4">
    <source>
        <dbReference type="ARBA" id="ARBA00022989"/>
    </source>
</evidence>
<keyword evidence="4 6" id="KW-1133">Transmembrane helix</keyword>
<comment type="caution">
    <text evidence="9">The sequence shown here is derived from an EMBL/GenBank/DDBJ whole genome shotgun (WGS) entry which is preliminary data.</text>
</comment>
<keyword evidence="5 6" id="KW-0472">Membrane</keyword>
<evidence type="ECO:0000313" key="9">
    <source>
        <dbReference type="EMBL" id="RWS21061.1"/>
    </source>
</evidence>
<keyword evidence="10" id="KW-1185">Reference proteome</keyword>
<feature type="transmembrane region" description="Helical" evidence="6">
    <location>
        <begin position="270"/>
        <end position="296"/>
    </location>
</feature>
<feature type="transmembrane region" description="Helical" evidence="6">
    <location>
        <begin position="302"/>
        <end position="328"/>
    </location>
</feature>
<reference evidence="9 10" key="1">
    <citation type="journal article" date="2018" name="Gigascience">
        <title>Genomes of trombidid mites reveal novel predicted allergens and laterally-transferred genes associated with secondary metabolism.</title>
        <authorList>
            <person name="Dong X."/>
            <person name="Chaisiri K."/>
            <person name="Xia D."/>
            <person name="Armstrong S.D."/>
            <person name="Fang Y."/>
            <person name="Donnelly M.J."/>
            <person name="Kadowaki T."/>
            <person name="McGarry J.W."/>
            <person name="Darby A.C."/>
            <person name="Makepeace B.L."/>
        </authorList>
    </citation>
    <scope>NUCLEOTIDE SEQUENCE [LARGE SCALE GENOMIC DNA]</scope>
    <source>
        <strain evidence="9">UoL-UT</strain>
    </source>
</reference>
<evidence type="ECO:0000313" key="10">
    <source>
        <dbReference type="Proteomes" id="UP000288716"/>
    </source>
</evidence>
<feature type="transmembrane region" description="Helical" evidence="6">
    <location>
        <begin position="228"/>
        <end position="250"/>
    </location>
</feature>
<dbReference type="SUPFAM" id="SSF52540">
    <property type="entry name" value="P-loop containing nucleoside triphosphate hydrolases"/>
    <property type="match status" value="1"/>
</dbReference>